<organism evidence="6">
    <name type="scientific">Ignisphaera aggregans</name>
    <dbReference type="NCBI Taxonomy" id="334771"/>
    <lineage>
        <taxon>Archaea</taxon>
        <taxon>Thermoproteota</taxon>
        <taxon>Thermoprotei</taxon>
        <taxon>Desulfurococcales</taxon>
        <taxon>Desulfurococcaceae</taxon>
        <taxon>Ignisphaera</taxon>
    </lineage>
</organism>
<feature type="transmembrane region" description="Helical" evidence="5">
    <location>
        <begin position="277"/>
        <end position="294"/>
    </location>
</feature>
<keyword evidence="3 5" id="KW-1133">Transmembrane helix</keyword>
<comment type="caution">
    <text evidence="6">The sequence shown here is derived from an EMBL/GenBank/DDBJ whole genome shotgun (WGS) entry which is preliminary data.</text>
</comment>
<feature type="transmembrane region" description="Helical" evidence="5">
    <location>
        <begin position="98"/>
        <end position="121"/>
    </location>
</feature>
<feature type="transmembrane region" description="Helical" evidence="5">
    <location>
        <begin position="161"/>
        <end position="179"/>
    </location>
</feature>
<protein>
    <recommendedName>
        <fullName evidence="7">NADH-quinone oxidoreductase subunit H</fullName>
    </recommendedName>
</protein>
<feature type="transmembrane region" description="Helical" evidence="5">
    <location>
        <begin position="6"/>
        <end position="25"/>
    </location>
</feature>
<evidence type="ECO:0000256" key="2">
    <source>
        <dbReference type="ARBA" id="ARBA00022692"/>
    </source>
</evidence>
<dbReference type="GO" id="GO:0005886">
    <property type="term" value="C:plasma membrane"/>
    <property type="evidence" value="ECO:0007669"/>
    <property type="project" value="TreeGrafter"/>
</dbReference>
<sequence>MVELVALVTAFVLTFMLYIFIPPLVDGIERKIKADIQSRYGPPTVLQTWYDILKLMSKEVVTSANPVFLLVPLSLSLTLALFLAIVTSYIAITHIDPGLGALLLVIILSVHTLNILTYFFSSNPFSILGTFRAISIDVLNEIGLALFLILMFVIATTSLSSNTLLTLATLIPLLVAIYVSHRRLPYDLHEAEPELASGSLIEFSGPLLGIHLYGHLLERYVLTSIPVAIVLHLGGPLNNPLLAPLVLHLTTTALYLVFGVVSAVLGRSKVNLAVKTLMFLYSLAIIIWVGVYVFEHTI</sequence>
<dbReference type="PANTHER" id="PTHR43359">
    <property type="entry name" value="FORMATE HYDROGENLYASE SUBUNIT 4"/>
    <property type="match status" value="1"/>
</dbReference>
<evidence type="ECO:0000256" key="4">
    <source>
        <dbReference type="ARBA" id="ARBA00023136"/>
    </source>
</evidence>
<reference evidence="6" key="1">
    <citation type="journal article" date="2020" name="mSystems">
        <title>Genome- and Community-Level Interaction Insights into Carbon Utilization and Element Cycling Functions of Hydrothermarchaeota in Hydrothermal Sediment.</title>
        <authorList>
            <person name="Zhou Z."/>
            <person name="Liu Y."/>
            <person name="Xu W."/>
            <person name="Pan J."/>
            <person name="Luo Z.H."/>
            <person name="Li M."/>
        </authorList>
    </citation>
    <scope>NUCLEOTIDE SEQUENCE [LARGE SCALE GENOMIC DNA]</scope>
    <source>
        <strain evidence="6">SpSt-16</strain>
    </source>
</reference>
<keyword evidence="2 5" id="KW-0812">Transmembrane</keyword>
<accession>A0A7C2VBG7</accession>
<evidence type="ECO:0000256" key="3">
    <source>
        <dbReference type="ARBA" id="ARBA00022989"/>
    </source>
</evidence>
<dbReference type="InterPro" id="IPR001694">
    <property type="entry name" value="NADH_UbQ_OxRdtase_su1/FPO"/>
</dbReference>
<dbReference type="AlphaFoldDB" id="A0A7C2VBG7"/>
<evidence type="ECO:0008006" key="7">
    <source>
        <dbReference type="Google" id="ProtNLM"/>
    </source>
</evidence>
<proteinExistence type="predicted"/>
<name>A0A7C2VBG7_9CREN</name>
<comment type="subcellular location">
    <subcellularLocation>
        <location evidence="1">Membrane</location>
        <topology evidence="1">Multi-pass membrane protein</topology>
    </subcellularLocation>
</comment>
<evidence type="ECO:0000256" key="5">
    <source>
        <dbReference type="SAM" id="Phobius"/>
    </source>
</evidence>
<dbReference type="InterPro" id="IPR052561">
    <property type="entry name" value="ComplexI_Subunit1"/>
</dbReference>
<feature type="transmembrane region" description="Helical" evidence="5">
    <location>
        <begin position="133"/>
        <end position="155"/>
    </location>
</feature>
<dbReference type="PANTHER" id="PTHR43359:SF1">
    <property type="entry name" value="FORMATE HYDROGENLYASE SUBUNIT 4-RELATED"/>
    <property type="match status" value="1"/>
</dbReference>
<keyword evidence="4 5" id="KW-0472">Membrane</keyword>
<dbReference type="Pfam" id="PF00146">
    <property type="entry name" value="NADHdh"/>
    <property type="match status" value="1"/>
</dbReference>
<feature type="transmembrane region" description="Helical" evidence="5">
    <location>
        <begin position="67"/>
        <end position="92"/>
    </location>
</feature>
<gene>
    <name evidence="6" type="ORF">ENO77_03715</name>
</gene>
<evidence type="ECO:0000256" key="1">
    <source>
        <dbReference type="ARBA" id="ARBA00004141"/>
    </source>
</evidence>
<evidence type="ECO:0000313" key="6">
    <source>
        <dbReference type="EMBL" id="HEW53254.1"/>
    </source>
</evidence>
<dbReference type="EMBL" id="DSGT01000009">
    <property type="protein sequence ID" value="HEW53254.1"/>
    <property type="molecule type" value="Genomic_DNA"/>
</dbReference>
<feature type="transmembrane region" description="Helical" evidence="5">
    <location>
        <begin position="241"/>
        <end position="265"/>
    </location>
</feature>